<evidence type="ECO:0000256" key="1">
    <source>
        <dbReference type="SAM" id="MobiDB-lite"/>
    </source>
</evidence>
<protein>
    <submittedName>
        <fullName evidence="3">Uncharacterized protein</fullName>
    </submittedName>
</protein>
<evidence type="ECO:0000313" key="2">
    <source>
        <dbReference type="Proteomes" id="UP000046395"/>
    </source>
</evidence>
<sequence>MFGLSYSSSTSPPRPTQGSKCLYSATVEGNIGLAEEATAVHQQEQNKRQPSPSTASVSQSQEPSLVDVTFKE</sequence>
<organism evidence="2 3">
    <name type="scientific">Trichuris muris</name>
    <name type="common">Mouse whipworm</name>
    <dbReference type="NCBI Taxonomy" id="70415"/>
    <lineage>
        <taxon>Eukaryota</taxon>
        <taxon>Metazoa</taxon>
        <taxon>Ecdysozoa</taxon>
        <taxon>Nematoda</taxon>
        <taxon>Enoplea</taxon>
        <taxon>Dorylaimia</taxon>
        <taxon>Trichinellida</taxon>
        <taxon>Trichuridae</taxon>
        <taxon>Trichuris</taxon>
    </lineage>
</organism>
<reference evidence="3" key="1">
    <citation type="submission" date="2019-12" db="UniProtKB">
        <authorList>
            <consortium name="WormBaseParasite"/>
        </authorList>
    </citation>
    <scope>IDENTIFICATION</scope>
</reference>
<feature type="region of interest" description="Disordered" evidence="1">
    <location>
        <begin position="39"/>
        <end position="72"/>
    </location>
</feature>
<dbReference type="AlphaFoldDB" id="A0A5S6R0S1"/>
<feature type="region of interest" description="Disordered" evidence="1">
    <location>
        <begin position="1"/>
        <end position="20"/>
    </location>
</feature>
<name>A0A5S6R0S1_TRIMR</name>
<feature type="compositionally biased region" description="Polar residues" evidence="1">
    <location>
        <begin position="40"/>
        <end position="63"/>
    </location>
</feature>
<dbReference type="Proteomes" id="UP000046395">
    <property type="component" value="Unassembled WGS sequence"/>
</dbReference>
<proteinExistence type="predicted"/>
<accession>A0A5S6R0S1</accession>
<feature type="compositionally biased region" description="Low complexity" evidence="1">
    <location>
        <begin position="1"/>
        <end position="19"/>
    </location>
</feature>
<dbReference type="WBParaSite" id="TMUE_3000013251.1">
    <property type="protein sequence ID" value="TMUE_3000013251.1"/>
    <property type="gene ID" value="WBGene00301819"/>
</dbReference>
<evidence type="ECO:0000313" key="3">
    <source>
        <dbReference type="WBParaSite" id="TMUE_3000013251.1"/>
    </source>
</evidence>
<keyword evidence="2" id="KW-1185">Reference proteome</keyword>